<proteinExistence type="predicted"/>
<sequence length="313" mass="35777">MAEVEAARELSNIRDIVNLFYEGPDAVFQFLSREGLILENMLCDKCIPLDGPVNTEVDAEMHLFRRNDDLRWRCKARHERTIRHHSEFFTWEHGTTANGRNNSNRLSLEQMLILTWSWCWDNTPESAAQNAGCSIQGALNFYSQCRRVCYAALDDRDSCPEAGLMGGPGHLIQIDECSVKARRKRAANGRGRLGARDLQEPHRGTPEEQAALADGTAVEEEEEDEVDETEGGEEEGDNDEPSGWVFGMVWWRSLEEKRQRISQETRFFSVQNLTQFDSQPCRPRHSNLVRLLAGLYAHRSTARKLHPPYCEPL</sequence>
<evidence type="ECO:0000256" key="1">
    <source>
        <dbReference type="SAM" id="MobiDB-lite"/>
    </source>
</evidence>
<dbReference type="WBParaSite" id="PSAMB.scaffold13914size2071.g35751.t1">
    <property type="protein sequence ID" value="PSAMB.scaffold13914size2071.g35751.t1"/>
    <property type="gene ID" value="PSAMB.scaffold13914size2071.g35751"/>
</dbReference>
<dbReference type="AlphaFoldDB" id="A0A914UZH7"/>
<evidence type="ECO:0000313" key="2">
    <source>
        <dbReference type="Proteomes" id="UP000887566"/>
    </source>
</evidence>
<evidence type="ECO:0000313" key="3">
    <source>
        <dbReference type="WBParaSite" id="PSAMB.scaffold13914size2071.g35751.t1"/>
    </source>
</evidence>
<feature type="compositionally biased region" description="Acidic residues" evidence="1">
    <location>
        <begin position="217"/>
        <end position="240"/>
    </location>
</feature>
<reference evidence="3" key="1">
    <citation type="submission" date="2022-11" db="UniProtKB">
        <authorList>
            <consortium name="WormBaseParasite"/>
        </authorList>
    </citation>
    <scope>IDENTIFICATION</scope>
</reference>
<accession>A0A914UZH7</accession>
<protein>
    <submittedName>
        <fullName evidence="3">Uncharacterized protein</fullName>
    </submittedName>
</protein>
<feature type="compositionally biased region" description="Basic and acidic residues" evidence="1">
    <location>
        <begin position="194"/>
        <end position="206"/>
    </location>
</feature>
<keyword evidence="2" id="KW-1185">Reference proteome</keyword>
<name>A0A914UZH7_9BILA</name>
<feature type="region of interest" description="Disordered" evidence="1">
    <location>
        <begin position="188"/>
        <end position="243"/>
    </location>
</feature>
<organism evidence="2 3">
    <name type="scientific">Plectus sambesii</name>
    <dbReference type="NCBI Taxonomy" id="2011161"/>
    <lineage>
        <taxon>Eukaryota</taxon>
        <taxon>Metazoa</taxon>
        <taxon>Ecdysozoa</taxon>
        <taxon>Nematoda</taxon>
        <taxon>Chromadorea</taxon>
        <taxon>Plectida</taxon>
        <taxon>Plectina</taxon>
        <taxon>Plectoidea</taxon>
        <taxon>Plectidae</taxon>
        <taxon>Plectus</taxon>
    </lineage>
</organism>
<dbReference type="Proteomes" id="UP000887566">
    <property type="component" value="Unplaced"/>
</dbReference>